<evidence type="ECO:0000256" key="2">
    <source>
        <dbReference type="ARBA" id="ARBA00004419"/>
    </source>
</evidence>
<keyword evidence="17" id="KW-0472">Membrane</keyword>
<dbReference type="SMART" id="SM00220">
    <property type="entry name" value="S_TKc"/>
    <property type="match status" value="1"/>
</dbReference>
<comment type="subcellular location">
    <subcellularLocation>
        <location evidence="2">Cytoplasmic vesicle</location>
        <location evidence="2">Autophagosome</location>
    </subcellularLocation>
    <subcellularLocation>
        <location evidence="1">Golgi apparatus membrane</location>
        <topology evidence="1">Single-pass type II membrane protein</topology>
    </subcellularLocation>
</comment>
<evidence type="ECO:0000256" key="13">
    <source>
        <dbReference type="ARBA" id="ARBA00022840"/>
    </source>
</evidence>
<evidence type="ECO:0000256" key="5">
    <source>
        <dbReference type="ARBA" id="ARBA00022527"/>
    </source>
</evidence>
<keyword evidence="9" id="KW-0812">Transmembrane</keyword>
<feature type="repeat" description="WD" evidence="18">
    <location>
        <begin position="1096"/>
        <end position="1128"/>
    </location>
</feature>
<dbReference type="GO" id="GO:0034271">
    <property type="term" value="C:phosphatidylinositol 3-kinase complex, class III, type I"/>
    <property type="evidence" value="ECO:0007669"/>
    <property type="project" value="TreeGrafter"/>
</dbReference>
<keyword evidence="5" id="KW-0723">Serine/threonine-protein kinase</keyword>
<evidence type="ECO:0000256" key="9">
    <source>
        <dbReference type="ARBA" id="ARBA00022692"/>
    </source>
</evidence>
<dbReference type="GO" id="GO:0005524">
    <property type="term" value="F:ATP binding"/>
    <property type="evidence" value="ECO:0007669"/>
    <property type="project" value="UniProtKB-KW"/>
</dbReference>
<dbReference type="InterPro" id="IPR008271">
    <property type="entry name" value="Ser/Thr_kinase_AS"/>
</dbReference>
<evidence type="ECO:0000313" key="21">
    <source>
        <dbReference type="Proteomes" id="UP000887575"/>
    </source>
</evidence>
<evidence type="ECO:0000256" key="8">
    <source>
        <dbReference type="ARBA" id="ARBA00022679"/>
    </source>
</evidence>
<feature type="region of interest" description="Disordered" evidence="19">
    <location>
        <begin position="1069"/>
        <end position="1088"/>
    </location>
</feature>
<evidence type="ECO:0000256" key="12">
    <source>
        <dbReference type="ARBA" id="ARBA00022777"/>
    </source>
</evidence>
<keyword evidence="10" id="KW-0677">Repeat</keyword>
<evidence type="ECO:0000256" key="7">
    <source>
        <dbReference type="ARBA" id="ARBA00022676"/>
    </source>
</evidence>
<dbReference type="PROSITE" id="PS50082">
    <property type="entry name" value="WD_REPEATS_2"/>
    <property type="match status" value="2"/>
</dbReference>
<keyword evidence="14" id="KW-0735">Signal-anchor</keyword>
<dbReference type="InterPro" id="IPR011989">
    <property type="entry name" value="ARM-like"/>
</dbReference>
<dbReference type="PROSITE" id="PS00108">
    <property type="entry name" value="PROTEIN_KINASE_ST"/>
    <property type="match status" value="1"/>
</dbReference>
<keyword evidence="13" id="KW-0067">ATP-binding</keyword>
<dbReference type="InterPro" id="IPR002659">
    <property type="entry name" value="Glyco_trans_31"/>
</dbReference>
<evidence type="ECO:0000256" key="16">
    <source>
        <dbReference type="ARBA" id="ARBA00023034"/>
    </source>
</evidence>
<keyword evidence="11" id="KW-0547">Nucleotide-binding</keyword>
<keyword evidence="8" id="KW-0808">Transferase</keyword>
<feature type="compositionally biased region" description="Polar residues" evidence="19">
    <location>
        <begin position="1077"/>
        <end position="1088"/>
    </location>
</feature>
<dbReference type="EC" id="2.7.11.1" evidence="4"/>
<dbReference type="PROSITE" id="PS50011">
    <property type="entry name" value="PROTEIN_KINASE_DOM"/>
    <property type="match status" value="1"/>
</dbReference>
<evidence type="ECO:0000256" key="1">
    <source>
        <dbReference type="ARBA" id="ARBA00004323"/>
    </source>
</evidence>
<dbReference type="Gene3D" id="2.130.10.10">
    <property type="entry name" value="YVTN repeat-like/Quinoprotein amine dehydrogenase"/>
    <property type="match status" value="2"/>
</dbReference>
<organism evidence="21 22">
    <name type="scientific">Mesorhabditis belari</name>
    <dbReference type="NCBI Taxonomy" id="2138241"/>
    <lineage>
        <taxon>Eukaryota</taxon>
        <taxon>Metazoa</taxon>
        <taxon>Ecdysozoa</taxon>
        <taxon>Nematoda</taxon>
        <taxon>Chromadorea</taxon>
        <taxon>Rhabditida</taxon>
        <taxon>Rhabditina</taxon>
        <taxon>Rhabditomorpha</taxon>
        <taxon>Rhabditoidea</taxon>
        <taxon>Rhabditidae</taxon>
        <taxon>Mesorhabditinae</taxon>
        <taxon>Mesorhabditis</taxon>
    </lineage>
</organism>
<dbReference type="SUPFAM" id="SSF50978">
    <property type="entry name" value="WD40 repeat-like"/>
    <property type="match status" value="1"/>
</dbReference>
<dbReference type="GO" id="GO:0004674">
    <property type="term" value="F:protein serine/threonine kinase activity"/>
    <property type="evidence" value="ECO:0007669"/>
    <property type="project" value="UniProtKB-KW"/>
</dbReference>
<dbReference type="Pfam" id="PF01762">
    <property type="entry name" value="Galactosyl_T"/>
    <property type="match status" value="1"/>
</dbReference>
<dbReference type="GO" id="GO:0016236">
    <property type="term" value="P:macroautophagy"/>
    <property type="evidence" value="ECO:0007669"/>
    <property type="project" value="InterPro"/>
</dbReference>
<dbReference type="GO" id="GO:0034272">
    <property type="term" value="C:phosphatidylinositol 3-kinase complex, class III, type II"/>
    <property type="evidence" value="ECO:0007669"/>
    <property type="project" value="TreeGrafter"/>
</dbReference>
<feature type="domain" description="Protein kinase" evidence="20">
    <location>
        <begin position="197"/>
        <end position="484"/>
    </location>
</feature>
<protein>
    <recommendedName>
        <fullName evidence="4">non-specific serine/threonine protein kinase</fullName>
        <ecNumber evidence="4">2.7.11.1</ecNumber>
    </recommendedName>
</protein>
<dbReference type="PROSITE" id="PS50294">
    <property type="entry name" value="WD_REPEATS_REGION"/>
    <property type="match status" value="2"/>
</dbReference>
<keyword evidence="7" id="KW-0328">Glycosyltransferase</keyword>
<evidence type="ECO:0000256" key="17">
    <source>
        <dbReference type="ARBA" id="ARBA00023136"/>
    </source>
</evidence>
<dbReference type="Pfam" id="PF00069">
    <property type="entry name" value="Pkinase"/>
    <property type="match status" value="1"/>
</dbReference>
<dbReference type="PANTHER" id="PTHR17583:SF0">
    <property type="entry name" value="PHOSPHOINOSITIDE 3-KINASE REGULATORY SUBUNIT 4"/>
    <property type="match status" value="1"/>
</dbReference>
<evidence type="ECO:0000256" key="19">
    <source>
        <dbReference type="SAM" id="MobiDB-lite"/>
    </source>
</evidence>
<sequence length="1763" mass="199988">MSLEATQETSDFSGKLVDVDIEKEVRDDGKGIEATGRSTVKRGTSARHQYIPIDESIHEGLETGRSQSNSTAKCTLNIAGPAALSMCVGRASASYSARREQWPLELQLQCCSGPSKSMHGVFREFHQEASSPWLSGVLKPKANNVISGETNDVNDSKEKENAMKHSNFNFTMGNSLSATTPAEIMPVEFYINDFVEQDSIERLGSTRFMKVARGRTNENGLQVLKVFVFPAADPSQLTADPSQIEAHCAVILQIRDALINTANCCTVKKILKKAKYAVSCRPYQKYTLFDRLSTRPFVVETERLWYMYQLFKALLQCEESKICHGDIKSENILISSSNWLQLTDFASFKPAFLPVDNPSNYTYYFDTSRRQTCYIAPERFLGSEEYSRQEGRFLQYECLRHSMDMFSTGCVIYEMVCDGQAPFSYGGLCMYRAMGPAEAAQFLDTLLAPVSSPLRPLLRILLAREPNLRPTASKVLAEFSHLFPPVFEVFLYNYLNVFRSKEVSNLNSVSIEDIDVNHRSISCFEPDDIIERISSDMKTVIWPQITAQENSKQASVLFIGLITSNFRALRAIPIKIEAMRLLLEFSKLTNSSIAIDRILPFLVHAALMDNEATVRGRAILSITTLLAAFEPTTQEEAAVFMDYLLPKFDTIAQDTTRPDSAVHMTLATCLGKIAETANRYMITSRSLQQESVDDETSGAEVINDANQHDREALALFKAIAGIFVHLCSRGNEIKQCVVDRESLEKLHVFTDSIKDSDSGFPLQHMVTFFNIKQDWRLRAVFFDALPHCVIHKKSVDILHALLNQGVIEYEEMVVVRAIHCIGLLSDRDLLEKESVQKLFFVLTPFLSHPNEWIRGAVVDFLIVLDSKWTLAEIHCRVLQHIDEYLTRKMLRLNNKTSIITSLKEPIPRAVWSQVMDLDEKRVEEFCKILNDLKVQRLIGNFKVSDPVLSRILNGNSIDKDESLLRRLANFSSLFPEMVRSRIASSMETRVTQYNGVIDLASDSNLRVEKHEHVLGDKIELSTRSQVIVEPRQIDHFSVNDAPRMRSIRDTVCDAAVRELLEHKNDQFRKTIGRPRPGSTTKQWHNSPNHGTLVAHLHEHSERINELAVQPTGDRFASASSDGSIKIWNAKLFNGDAATATKCEGKCSYSKNHKILSAGWACDGQLLCFSASDRRIIWADVSSGNNIKICGKVEFESEVGAAEQIYVSGQLAFARTHHGYFYLLDYRMPNQGSLGRHVVWRRQLPNNHGLATSFTIDPERENWMVVSTTNYVLSLWDLRYPIEVKTWQTTEDKEARLPLKVWALPNQMQHAQEGPEVFVGYMHRGHFDSYEVHSGLRKRVFWPSLSEPLNYNATREIDNDRNVATTSMAFCPESGFIYTGDSIGALRRWSLDNITACEYLSGPHRPTGEFLRQRIVFDMSMQAMDGEERRYFEKAAPIDRLAIDRTKSPLETKVTSAHRTAITSLCTLPGNLLASASHDGIVKIWNFIVRQPVAYDSVMLTVFVMLSDSDQAVREAVRSTWASPGASKYLKHGLIQVIFVVGSSDHSLTDSDHDVLQVSVKEEYRNLLYKELIAYKWILDSQRNGFVLKIDGLDTVVNLDRLFTQIAINTEEDGIFCQLTPPKRVKRNPVDKWYISSDNYKDETFPEYCSGPSYMISMKSLREIVTQTRFHQPIFIEDIFYTGILAQSAGVSIRNSANIFAINCPEHRTRNHFHLQCNHEGKVETSVISAHCFQNDLSSLWRLLQRETCQRKARRLRFRSLPDN</sequence>
<dbReference type="GO" id="GO:0006623">
    <property type="term" value="P:protein targeting to vacuole"/>
    <property type="evidence" value="ECO:0007669"/>
    <property type="project" value="TreeGrafter"/>
</dbReference>
<dbReference type="InterPro" id="IPR055231">
    <property type="entry name" value="2AA_helical"/>
</dbReference>
<dbReference type="GO" id="GO:0005776">
    <property type="term" value="C:autophagosome"/>
    <property type="evidence" value="ECO:0007669"/>
    <property type="project" value="UniProtKB-SubCell"/>
</dbReference>
<keyword evidence="15" id="KW-1133">Transmembrane helix</keyword>
<dbReference type="SMART" id="SM00320">
    <property type="entry name" value="WD40"/>
    <property type="match status" value="5"/>
</dbReference>
<dbReference type="GO" id="GO:0016758">
    <property type="term" value="F:hexosyltransferase activity"/>
    <property type="evidence" value="ECO:0007669"/>
    <property type="project" value="InterPro"/>
</dbReference>
<evidence type="ECO:0000256" key="3">
    <source>
        <dbReference type="ARBA" id="ARBA00008661"/>
    </source>
</evidence>
<dbReference type="InterPro" id="IPR001680">
    <property type="entry name" value="WD40_rpt"/>
</dbReference>
<keyword evidence="12" id="KW-0418">Kinase</keyword>
<dbReference type="GO" id="GO:0005770">
    <property type="term" value="C:late endosome"/>
    <property type="evidence" value="ECO:0007669"/>
    <property type="project" value="TreeGrafter"/>
</dbReference>
<evidence type="ECO:0000256" key="4">
    <source>
        <dbReference type="ARBA" id="ARBA00012513"/>
    </source>
</evidence>
<dbReference type="Gene3D" id="1.10.510.10">
    <property type="entry name" value="Transferase(Phosphotransferase) domain 1"/>
    <property type="match status" value="1"/>
</dbReference>
<dbReference type="GO" id="GO:0045324">
    <property type="term" value="P:late endosome to vacuole transport"/>
    <property type="evidence" value="ECO:0007669"/>
    <property type="project" value="InterPro"/>
</dbReference>
<dbReference type="InterPro" id="IPR011009">
    <property type="entry name" value="Kinase-like_dom_sf"/>
</dbReference>
<evidence type="ECO:0000256" key="15">
    <source>
        <dbReference type="ARBA" id="ARBA00022989"/>
    </source>
</evidence>
<dbReference type="Gene3D" id="1.25.10.10">
    <property type="entry name" value="Leucine-rich Repeat Variant"/>
    <property type="match status" value="1"/>
</dbReference>
<name>A0AAF3EXT5_9BILA</name>
<evidence type="ECO:0000256" key="14">
    <source>
        <dbReference type="ARBA" id="ARBA00022968"/>
    </source>
</evidence>
<dbReference type="Proteomes" id="UP000887575">
    <property type="component" value="Unassembled WGS sequence"/>
</dbReference>
<dbReference type="GO" id="GO:0071561">
    <property type="term" value="C:nucleus-vacuole junction"/>
    <property type="evidence" value="ECO:0007669"/>
    <property type="project" value="TreeGrafter"/>
</dbReference>
<dbReference type="InterPro" id="IPR015943">
    <property type="entry name" value="WD40/YVTN_repeat-like_dom_sf"/>
</dbReference>
<accession>A0AAF3EXT5</accession>
<keyword evidence="16" id="KW-0333">Golgi apparatus</keyword>
<evidence type="ECO:0000256" key="10">
    <source>
        <dbReference type="ARBA" id="ARBA00022737"/>
    </source>
</evidence>
<dbReference type="Pfam" id="PF22956">
    <property type="entry name" value="VPS15-like_hel"/>
    <property type="match status" value="1"/>
</dbReference>
<dbReference type="InterPro" id="IPR045162">
    <property type="entry name" value="Vps15-like"/>
</dbReference>
<dbReference type="GO" id="GO:0000139">
    <property type="term" value="C:Golgi membrane"/>
    <property type="evidence" value="ECO:0007669"/>
    <property type="project" value="UniProtKB-SubCell"/>
</dbReference>
<evidence type="ECO:0000256" key="18">
    <source>
        <dbReference type="PROSITE-ProRule" id="PRU00221"/>
    </source>
</evidence>
<dbReference type="InterPro" id="IPR016024">
    <property type="entry name" value="ARM-type_fold"/>
</dbReference>
<dbReference type="SUPFAM" id="SSF48371">
    <property type="entry name" value="ARM repeat"/>
    <property type="match status" value="1"/>
</dbReference>
<keyword evidence="6 18" id="KW-0853">WD repeat</keyword>
<evidence type="ECO:0000256" key="11">
    <source>
        <dbReference type="ARBA" id="ARBA00022741"/>
    </source>
</evidence>
<comment type="similarity">
    <text evidence="3">Belongs to the glycosyltransferase 31 family.</text>
</comment>
<evidence type="ECO:0000259" key="20">
    <source>
        <dbReference type="PROSITE" id="PS50011"/>
    </source>
</evidence>
<dbReference type="InterPro" id="IPR000719">
    <property type="entry name" value="Prot_kinase_dom"/>
</dbReference>
<dbReference type="PANTHER" id="PTHR17583">
    <property type="entry name" value="PHOSPHOINOSITIDE 3-KINASE REGULATORY SUBUNIT 4"/>
    <property type="match status" value="1"/>
</dbReference>
<proteinExistence type="inferred from homology"/>
<evidence type="ECO:0000256" key="6">
    <source>
        <dbReference type="ARBA" id="ARBA00022574"/>
    </source>
</evidence>
<evidence type="ECO:0000313" key="22">
    <source>
        <dbReference type="WBParaSite" id="MBELARI_LOCUS19022"/>
    </source>
</evidence>
<dbReference type="Pfam" id="PF00400">
    <property type="entry name" value="WD40"/>
    <property type="match status" value="2"/>
</dbReference>
<keyword evidence="21" id="KW-1185">Reference proteome</keyword>
<feature type="repeat" description="WD" evidence="18">
    <location>
        <begin position="1454"/>
        <end position="1485"/>
    </location>
</feature>
<dbReference type="SUPFAM" id="SSF56112">
    <property type="entry name" value="Protein kinase-like (PK-like)"/>
    <property type="match status" value="1"/>
</dbReference>
<dbReference type="WBParaSite" id="MBELARI_LOCUS19022">
    <property type="protein sequence ID" value="MBELARI_LOCUS19022"/>
    <property type="gene ID" value="MBELARI_LOCUS19022"/>
</dbReference>
<reference evidence="22" key="1">
    <citation type="submission" date="2024-02" db="UniProtKB">
        <authorList>
            <consortium name="WormBaseParasite"/>
        </authorList>
    </citation>
    <scope>IDENTIFICATION</scope>
</reference>
<dbReference type="InterPro" id="IPR036322">
    <property type="entry name" value="WD40_repeat_dom_sf"/>
</dbReference>